<feature type="region of interest" description="Disordered" evidence="1">
    <location>
        <begin position="1"/>
        <end position="30"/>
    </location>
</feature>
<name>A0A4Q7YQE3_9BACT</name>
<proteinExistence type="predicted"/>
<dbReference type="Pfam" id="PF00534">
    <property type="entry name" value="Glycos_transf_1"/>
    <property type="match status" value="1"/>
</dbReference>
<gene>
    <name evidence="3" type="ORF">BDD14_0280</name>
</gene>
<evidence type="ECO:0000313" key="4">
    <source>
        <dbReference type="Proteomes" id="UP000292958"/>
    </source>
</evidence>
<dbReference type="SUPFAM" id="SSF53756">
    <property type="entry name" value="UDP-Glycosyltransferase/glycogen phosphorylase"/>
    <property type="match status" value="1"/>
</dbReference>
<dbReference type="PANTHER" id="PTHR45947">
    <property type="entry name" value="SULFOQUINOVOSYL TRANSFERASE SQD2"/>
    <property type="match status" value="1"/>
</dbReference>
<dbReference type="PANTHER" id="PTHR45947:SF3">
    <property type="entry name" value="SULFOQUINOVOSYL TRANSFERASE SQD2"/>
    <property type="match status" value="1"/>
</dbReference>
<keyword evidence="3" id="KW-0808">Transferase</keyword>
<sequence length="456" mass="51143">MTTTLPTRETQSAAATLDVQPPTPHEVSGTRSAKVVLVHSGARDAYQVSLALFERGMLESFVTDLFWPSDKRRAASFSRRLPAKLQSLLRQRSEPRVPSSSVSPCGFVGLATLLLEKLPGAPIMFRRSMMRYADAILGRHAGRLARRSKTNLLSYSYYAYDAFREYGRAGMLFQLHPHPGTMRRILTEELEANPDCASSLQQEWELSLPEKDFNHLVLEPTMASHILVASSFTKTSLIEHGISPSQISVVPYGVNLEQFRPSEFQPKDRASRLNLLFVGRINQRKGVKYLLQALQLLNRDDVHLTICGRVVDDLKLFDAFSSQVTIRPSVSAEELVDAYQTSDLFVFPSVAEGFGQVLLEAMACGLPILSTTRTAAPDLIEHGLQGFIVEPRRPDLLAQHIAWAIDHRKELLYMGRQARLRAERFTWPHFRNRVADVVAEFLASEASKQEGRNADV</sequence>
<dbReference type="Gene3D" id="3.40.50.2000">
    <property type="entry name" value="Glycogen Phosphorylase B"/>
    <property type="match status" value="2"/>
</dbReference>
<reference evidence="3 4" key="1">
    <citation type="submission" date="2019-02" db="EMBL/GenBank/DDBJ databases">
        <title>Genomic Encyclopedia of Archaeal and Bacterial Type Strains, Phase II (KMG-II): from individual species to whole genera.</title>
        <authorList>
            <person name="Goeker M."/>
        </authorList>
    </citation>
    <scope>NUCLEOTIDE SEQUENCE [LARGE SCALE GENOMIC DNA]</scope>
    <source>
        <strain evidence="3 4">DSM 18101</strain>
    </source>
</reference>
<dbReference type="OrthoDB" id="9802525at2"/>
<dbReference type="InterPro" id="IPR050194">
    <property type="entry name" value="Glycosyltransferase_grp1"/>
</dbReference>
<comment type="caution">
    <text evidence="3">The sequence shown here is derived from an EMBL/GenBank/DDBJ whole genome shotgun (WGS) entry which is preliminary data.</text>
</comment>
<dbReference type="EMBL" id="SHKW01000001">
    <property type="protein sequence ID" value="RZU38965.1"/>
    <property type="molecule type" value="Genomic_DNA"/>
</dbReference>
<protein>
    <submittedName>
        <fullName evidence="3">Glycosyl transferase family 1</fullName>
    </submittedName>
</protein>
<organism evidence="3 4">
    <name type="scientific">Edaphobacter modestus</name>
    <dbReference type="NCBI Taxonomy" id="388466"/>
    <lineage>
        <taxon>Bacteria</taxon>
        <taxon>Pseudomonadati</taxon>
        <taxon>Acidobacteriota</taxon>
        <taxon>Terriglobia</taxon>
        <taxon>Terriglobales</taxon>
        <taxon>Acidobacteriaceae</taxon>
        <taxon>Edaphobacter</taxon>
    </lineage>
</organism>
<dbReference type="Proteomes" id="UP000292958">
    <property type="component" value="Unassembled WGS sequence"/>
</dbReference>
<evidence type="ECO:0000256" key="1">
    <source>
        <dbReference type="SAM" id="MobiDB-lite"/>
    </source>
</evidence>
<dbReference type="CDD" id="cd03801">
    <property type="entry name" value="GT4_PimA-like"/>
    <property type="match status" value="1"/>
</dbReference>
<accession>A0A4Q7YQE3</accession>
<evidence type="ECO:0000259" key="2">
    <source>
        <dbReference type="Pfam" id="PF00534"/>
    </source>
</evidence>
<feature type="domain" description="Glycosyl transferase family 1" evidence="2">
    <location>
        <begin position="272"/>
        <end position="420"/>
    </location>
</feature>
<evidence type="ECO:0000313" key="3">
    <source>
        <dbReference type="EMBL" id="RZU38965.1"/>
    </source>
</evidence>
<dbReference type="RefSeq" id="WP_130417249.1">
    <property type="nucleotide sequence ID" value="NZ_SHKW01000001.1"/>
</dbReference>
<dbReference type="GO" id="GO:0016757">
    <property type="term" value="F:glycosyltransferase activity"/>
    <property type="evidence" value="ECO:0007669"/>
    <property type="project" value="InterPro"/>
</dbReference>
<dbReference type="AlphaFoldDB" id="A0A4Q7YQE3"/>
<keyword evidence="4" id="KW-1185">Reference proteome</keyword>
<feature type="compositionally biased region" description="Polar residues" evidence="1">
    <location>
        <begin position="1"/>
        <end position="14"/>
    </location>
</feature>
<dbReference type="InterPro" id="IPR001296">
    <property type="entry name" value="Glyco_trans_1"/>
</dbReference>